<sequence length="67" mass="7022">MSEHSNPAEEPTPRRAGRGDDTTKLLIVVNAALIGVPAAYATSQSVPVTVIAAVVAIVLVFLSSRHR</sequence>
<keyword evidence="2" id="KW-0812">Transmembrane</keyword>
<name>A0ABW0ZN69_9ACTN</name>
<protein>
    <submittedName>
        <fullName evidence="3">Uncharacterized protein</fullName>
    </submittedName>
</protein>
<evidence type="ECO:0000256" key="2">
    <source>
        <dbReference type="SAM" id="Phobius"/>
    </source>
</evidence>
<keyword evidence="2" id="KW-0472">Membrane</keyword>
<feature type="region of interest" description="Disordered" evidence="1">
    <location>
        <begin position="1"/>
        <end position="20"/>
    </location>
</feature>
<accession>A0ABW0ZN69</accession>
<evidence type="ECO:0000256" key="1">
    <source>
        <dbReference type="SAM" id="MobiDB-lite"/>
    </source>
</evidence>
<organism evidence="3 4">
    <name type="scientific">Actinomadura rugatobispora</name>
    <dbReference type="NCBI Taxonomy" id="1994"/>
    <lineage>
        <taxon>Bacteria</taxon>
        <taxon>Bacillati</taxon>
        <taxon>Actinomycetota</taxon>
        <taxon>Actinomycetes</taxon>
        <taxon>Streptosporangiales</taxon>
        <taxon>Thermomonosporaceae</taxon>
        <taxon>Actinomadura</taxon>
    </lineage>
</organism>
<comment type="caution">
    <text evidence="3">The sequence shown here is derived from an EMBL/GenBank/DDBJ whole genome shotgun (WGS) entry which is preliminary data.</text>
</comment>
<dbReference type="EMBL" id="JBHSON010000004">
    <property type="protein sequence ID" value="MFC5744731.1"/>
    <property type="molecule type" value="Genomic_DNA"/>
</dbReference>
<gene>
    <name evidence="3" type="ORF">ACFPZN_03785</name>
</gene>
<keyword evidence="2" id="KW-1133">Transmembrane helix</keyword>
<proteinExistence type="predicted"/>
<feature type="transmembrane region" description="Helical" evidence="2">
    <location>
        <begin position="46"/>
        <end position="64"/>
    </location>
</feature>
<feature type="transmembrane region" description="Helical" evidence="2">
    <location>
        <begin position="23"/>
        <end position="40"/>
    </location>
</feature>
<reference evidence="4" key="1">
    <citation type="journal article" date="2019" name="Int. J. Syst. Evol. Microbiol.">
        <title>The Global Catalogue of Microorganisms (GCM) 10K type strain sequencing project: providing services to taxonomists for standard genome sequencing and annotation.</title>
        <authorList>
            <consortium name="The Broad Institute Genomics Platform"/>
            <consortium name="The Broad Institute Genome Sequencing Center for Infectious Disease"/>
            <person name="Wu L."/>
            <person name="Ma J."/>
        </authorList>
    </citation>
    <scope>NUCLEOTIDE SEQUENCE [LARGE SCALE GENOMIC DNA]</scope>
    <source>
        <strain evidence="4">KCTC 42087</strain>
    </source>
</reference>
<evidence type="ECO:0000313" key="3">
    <source>
        <dbReference type="EMBL" id="MFC5744731.1"/>
    </source>
</evidence>
<dbReference type="RefSeq" id="WP_378280153.1">
    <property type="nucleotide sequence ID" value="NZ_JBHSON010000004.1"/>
</dbReference>
<dbReference type="Proteomes" id="UP001596074">
    <property type="component" value="Unassembled WGS sequence"/>
</dbReference>
<keyword evidence="4" id="KW-1185">Reference proteome</keyword>
<evidence type="ECO:0000313" key="4">
    <source>
        <dbReference type="Proteomes" id="UP001596074"/>
    </source>
</evidence>